<protein>
    <recommendedName>
        <fullName evidence="4">LysM and peptidoglycan-binding domain-containing protein 2</fullName>
    </recommendedName>
</protein>
<dbReference type="PANTHER" id="PTHR20932:SF4">
    <property type="entry name" value="AND PUTATIVE PEPTIDOGLYCAN-BINDING DOMAIN-CONTAINING PROTEIN 2-RELATED"/>
    <property type="match status" value="1"/>
</dbReference>
<evidence type="ECO:0000313" key="3">
    <source>
        <dbReference type="Proteomes" id="UP001176940"/>
    </source>
</evidence>
<comment type="caution">
    <text evidence="2">The sequence shown here is derived from an EMBL/GenBank/DDBJ whole genome shotgun (WGS) entry which is preliminary data.</text>
</comment>
<dbReference type="InterPro" id="IPR045030">
    <property type="entry name" value="LYSM1-4"/>
</dbReference>
<feature type="region of interest" description="Disordered" evidence="1">
    <location>
        <begin position="123"/>
        <end position="157"/>
    </location>
</feature>
<evidence type="ECO:0000313" key="2">
    <source>
        <dbReference type="EMBL" id="CAJ0958785.1"/>
    </source>
</evidence>
<evidence type="ECO:0008006" key="4">
    <source>
        <dbReference type="Google" id="ProtNLM"/>
    </source>
</evidence>
<dbReference type="EMBL" id="CAUEEQ010046249">
    <property type="protein sequence ID" value="CAJ0958785.1"/>
    <property type="molecule type" value="Genomic_DNA"/>
</dbReference>
<dbReference type="Proteomes" id="UP001176940">
    <property type="component" value="Unassembled WGS sequence"/>
</dbReference>
<accession>A0ABN9M7Q4</accession>
<proteinExistence type="predicted"/>
<dbReference type="PANTHER" id="PTHR20932">
    <property type="entry name" value="LYSM AND PUTATIVE PEPTIDOGLYCAN-BINDING DOMAIN-CONTAINING PROTEIN"/>
    <property type="match status" value="1"/>
</dbReference>
<evidence type="ECO:0000256" key="1">
    <source>
        <dbReference type="SAM" id="MobiDB-lite"/>
    </source>
</evidence>
<reference evidence="2" key="1">
    <citation type="submission" date="2023-07" db="EMBL/GenBank/DDBJ databases">
        <authorList>
            <person name="Stuckert A."/>
        </authorList>
    </citation>
    <scope>NUCLEOTIDE SEQUENCE</scope>
</reference>
<feature type="compositionally biased region" description="Acidic residues" evidence="1">
    <location>
        <begin position="123"/>
        <end position="137"/>
    </location>
</feature>
<gene>
    <name evidence="2" type="ORF">RIMI_LOCUS16513767</name>
</gene>
<keyword evidence="3" id="KW-1185">Reference proteome</keyword>
<organism evidence="2 3">
    <name type="scientific">Ranitomeya imitator</name>
    <name type="common">mimic poison frog</name>
    <dbReference type="NCBI Taxonomy" id="111125"/>
    <lineage>
        <taxon>Eukaryota</taxon>
        <taxon>Metazoa</taxon>
        <taxon>Chordata</taxon>
        <taxon>Craniata</taxon>
        <taxon>Vertebrata</taxon>
        <taxon>Euteleostomi</taxon>
        <taxon>Amphibia</taxon>
        <taxon>Batrachia</taxon>
        <taxon>Anura</taxon>
        <taxon>Neobatrachia</taxon>
        <taxon>Hyloidea</taxon>
        <taxon>Dendrobatidae</taxon>
        <taxon>Dendrobatinae</taxon>
        <taxon>Ranitomeya</taxon>
    </lineage>
</organism>
<name>A0ABN9M7Q4_9NEOB</name>
<sequence length="217" mass="24735">MAERPWYCSHKVKLKTPNPTCQIKTLEILLQKLRKKTVHISIGENQGGCFCPASPKTRLKHIRYFTTLFVVAEAPFKNMEQVKRANKLFSTDCIFLRKSLNIPVISEKPSLFNGLNLLDSPENDCPEDSSALGEEEVSSPANPTSPPTSPVSGRPVVTQDEELSAKDFLQRLDLQIKRSTQAAKRLKEEEYLRDHITFEVTLRGLYDRKYPKIHFFG</sequence>